<feature type="region of interest" description="Disordered" evidence="7">
    <location>
        <begin position="1"/>
        <end position="34"/>
    </location>
</feature>
<evidence type="ECO:0000256" key="8">
    <source>
        <dbReference type="SAM" id="Phobius"/>
    </source>
</evidence>
<evidence type="ECO:0000256" key="4">
    <source>
        <dbReference type="ARBA" id="ARBA00022989"/>
    </source>
</evidence>
<dbReference type="EMBL" id="JBHUFZ010000008">
    <property type="protein sequence ID" value="MFD1889295.1"/>
    <property type="molecule type" value="Genomic_DNA"/>
</dbReference>
<evidence type="ECO:0000256" key="1">
    <source>
        <dbReference type="ARBA" id="ARBA00004651"/>
    </source>
</evidence>
<dbReference type="PANTHER" id="PTHR34390">
    <property type="entry name" value="UPF0442 PROTEIN YJJB-RELATED"/>
    <property type="match status" value="1"/>
</dbReference>
<name>A0ABW4RTD9_9ACTN</name>
<gene>
    <name evidence="11" type="ORF">ACFSCS_03725</name>
</gene>
<evidence type="ECO:0000256" key="3">
    <source>
        <dbReference type="ARBA" id="ARBA00022692"/>
    </source>
</evidence>
<dbReference type="InterPro" id="IPR050539">
    <property type="entry name" value="ThrE_Dicarb/AminoAcid_Exp"/>
</dbReference>
<feature type="region of interest" description="Disordered" evidence="7">
    <location>
        <begin position="460"/>
        <end position="482"/>
    </location>
</feature>
<evidence type="ECO:0000256" key="6">
    <source>
        <dbReference type="ARBA" id="ARBA00034125"/>
    </source>
</evidence>
<feature type="transmembrane region" description="Helical" evidence="8">
    <location>
        <begin position="384"/>
        <end position="408"/>
    </location>
</feature>
<proteinExistence type="inferred from homology"/>
<feature type="transmembrane region" description="Helical" evidence="8">
    <location>
        <begin position="309"/>
        <end position="329"/>
    </location>
</feature>
<evidence type="ECO:0000313" key="12">
    <source>
        <dbReference type="Proteomes" id="UP001597326"/>
    </source>
</evidence>
<keyword evidence="12" id="KW-1185">Reference proteome</keyword>
<sequence length="482" mass="49008">MPASRPRAFGPRPVAHAHSSARREHALANDPGTTAEQAREVIDLAIQASELLLASGASAAATTAQATRLGRSFGVALGVDVTYTRIVVSAEVPGALPMTVMRLAPTGAQDYDRLARVESLVGSVDHDGLAVETVRARLHHISAEPHGYQRWLSLLAAGLLGGGVALLLDGGWADIAACMLATLLVELVRRGLASRGMSNFFTQALSAVLPTGLGLGLLVLRPVLPDGLPLPSPSLAVAAGMVSLLAGIGVVGAASDAVDGYYLSAAARVLEVTVLTAAIVVGLMTTLSLGLLLGVSAQLSPTAGDEASVWLRLLAGGLVAGCFAVSCTLEPRSLPAAMLLGVMAQAAYLAVWHLLPSAPAASGVAAIGVGLVARLVSHPIRTPLVALVTTSVAALMPGLLLYRGIFAVLFNSRAGQQESASALLTDCALTAVLLAAGSSFGISLGGLLLRLARRSPSEALAPVAGPAERLDGPPTSRVFRPS</sequence>
<accession>A0ABW4RTD9</accession>
<keyword evidence="4 8" id="KW-1133">Transmembrane helix</keyword>
<feature type="transmembrane region" description="Helical" evidence="8">
    <location>
        <begin position="428"/>
        <end position="449"/>
    </location>
</feature>
<dbReference type="Proteomes" id="UP001597326">
    <property type="component" value="Unassembled WGS sequence"/>
</dbReference>
<reference evidence="12" key="1">
    <citation type="journal article" date="2019" name="Int. J. Syst. Evol. Microbiol.">
        <title>The Global Catalogue of Microorganisms (GCM) 10K type strain sequencing project: providing services to taxonomists for standard genome sequencing and annotation.</title>
        <authorList>
            <consortium name="The Broad Institute Genomics Platform"/>
            <consortium name="The Broad Institute Genome Sequencing Center for Infectious Disease"/>
            <person name="Wu L."/>
            <person name="Ma J."/>
        </authorList>
    </citation>
    <scope>NUCLEOTIDE SEQUENCE [LARGE SCALE GENOMIC DNA]</scope>
    <source>
        <strain evidence="12">CAIM 431</strain>
    </source>
</reference>
<feature type="transmembrane region" description="Helical" evidence="8">
    <location>
        <begin position="151"/>
        <end position="168"/>
    </location>
</feature>
<dbReference type="Pfam" id="PF12821">
    <property type="entry name" value="ThrE_2"/>
    <property type="match status" value="1"/>
</dbReference>
<protein>
    <submittedName>
        <fullName evidence="11">Threonine/serine exporter ThrE family protein</fullName>
    </submittedName>
</protein>
<organism evidence="11 12">
    <name type="scientific">Luteococcus peritonei</name>
    <dbReference type="NCBI Taxonomy" id="88874"/>
    <lineage>
        <taxon>Bacteria</taxon>
        <taxon>Bacillati</taxon>
        <taxon>Actinomycetota</taxon>
        <taxon>Actinomycetes</taxon>
        <taxon>Propionibacteriales</taxon>
        <taxon>Propionibacteriaceae</taxon>
        <taxon>Luteococcus</taxon>
    </lineage>
</organism>
<evidence type="ECO:0000259" key="10">
    <source>
        <dbReference type="Pfam" id="PF12821"/>
    </source>
</evidence>
<comment type="similarity">
    <text evidence="6">Belongs to the ThrE exporter (TC 2.A.79) family.</text>
</comment>
<dbReference type="InterPro" id="IPR010619">
    <property type="entry name" value="ThrE-like_N"/>
</dbReference>
<keyword evidence="5 8" id="KW-0472">Membrane</keyword>
<dbReference type="Pfam" id="PF06738">
    <property type="entry name" value="ThrE"/>
    <property type="match status" value="1"/>
</dbReference>
<dbReference type="InterPro" id="IPR024528">
    <property type="entry name" value="ThrE_2"/>
</dbReference>
<evidence type="ECO:0000256" key="5">
    <source>
        <dbReference type="ARBA" id="ARBA00023136"/>
    </source>
</evidence>
<keyword evidence="2" id="KW-1003">Cell membrane</keyword>
<evidence type="ECO:0000256" key="2">
    <source>
        <dbReference type="ARBA" id="ARBA00022475"/>
    </source>
</evidence>
<comment type="caution">
    <text evidence="11">The sequence shown here is derived from an EMBL/GenBank/DDBJ whole genome shotgun (WGS) entry which is preliminary data.</text>
</comment>
<feature type="transmembrane region" description="Helical" evidence="8">
    <location>
        <begin position="270"/>
        <end position="297"/>
    </location>
</feature>
<comment type="subcellular location">
    <subcellularLocation>
        <location evidence="1">Cell membrane</location>
        <topology evidence="1">Multi-pass membrane protein</topology>
    </subcellularLocation>
</comment>
<feature type="transmembrane region" description="Helical" evidence="8">
    <location>
        <begin position="204"/>
        <end position="224"/>
    </location>
</feature>
<feature type="transmembrane region" description="Helical" evidence="8">
    <location>
        <begin position="236"/>
        <end position="258"/>
    </location>
</feature>
<evidence type="ECO:0000313" key="11">
    <source>
        <dbReference type="EMBL" id="MFD1889295.1"/>
    </source>
</evidence>
<feature type="domain" description="Threonine/serine exporter-like N-terminal" evidence="9">
    <location>
        <begin position="43"/>
        <end position="289"/>
    </location>
</feature>
<dbReference type="PANTHER" id="PTHR34390:SF2">
    <property type="entry name" value="SUCCINATE TRANSPORTER SUBUNIT YJJP-RELATED"/>
    <property type="match status" value="1"/>
</dbReference>
<dbReference type="RefSeq" id="WP_343872297.1">
    <property type="nucleotide sequence ID" value="NZ_BAAAIX010000007.1"/>
</dbReference>
<evidence type="ECO:0000256" key="7">
    <source>
        <dbReference type="SAM" id="MobiDB-lite"/>
    </source>
</evidence>
<feature type="domain" description="Threonine/Serine exporter ThrE" evidence="10">
    <location>
        <begin position="320"/>
        <end position="438"/>
    </location>
</feature>
<feature type="transmembrane region" description="Helical" evidence="8">
    <location>
        <begin position="360"/>
        <end position="377"/>
    </location>
</feature>
<keyword evidence="3 8" id="KW-0812">Transmembrane</keyword>
<evidence type="ECO:0000259" key="9">
    <source>
        <dbReference type="Pfam" id="PF06738"/>
    </source>
</evidence>